<proteinExistence type="predicted"/>
<sequence length="121" mass="12764">MSDLAIRLGYLVLGGLFVWAGIDHFRRFAVVSGLLAARHWPRPKAVLVAVSVFQIVAGLGLALGVGRPAAALALAGFTIAASLLLVNFWRFDGPEREGMRSTFVVNMGLAGGLVLAFGESL</sequence>
<evidence type="ECO:0000256" key="3">
    <source>
        <dbReference type="ARBA" id="ARBA00022989"/>
    </source>
</evidence>
<organism evidence="6 7">
    <name type="scientific">Rhodovulum sulfidophilum</name>
    <name type="common">Rhodobacter sulfidophilus</name>
    <dbReference type="NCBI Taxonomy" id="35806"/>
    <lineage>
        <taxon>Bacteria</taxon>
        <taxon>Pseudomonadati</taxon>
        <taxon>Pseudomonadota</taxon>
        <taxon>Alphaproteobacteria</taxon>
        <taxon>Rhodobacterales</taxon>
        <taxon>Paracoccaceae</taxon>
        <taxon>Rhodovulum</taxon>
    </lineage>
</organism>
<feature type="transmembrane region" description="Helical" evidence="5">
    <location>
        <begin position="6"/>
        <end position="25"/>
    </location>
</feature>
<dbReference type="Proteomes" id="UP000249185">
    <property type="component" value="Unassembled WGS sequence"/>
</dbReference>
<feature type="transmembrane region" description="Helical" evidence="5">
    <location>
        <begin position="69"/>
        <end position="89"/>
    </location>
</feature>
<accession>A0A2W5QC59</accession>
<gene>
    <name evidence="6" type="ORF">DI556_12695</name>
</gene>
<dbReference type="GO" id="GO:0016020">
    <property type="term" value="C:membrane"/>
    <property type="evidence" value="ECO:0007669"/>
    <property type="project" value="UniProtKB-SubCell"/>
</dbReference>
<keyword evidence="4 5" id="KW-0472">Membrane</keyword>
<evidence type="ECO:0000256" key="1">
    <source>
        <dbReference type="ARBA" id="ARBA00004141"/>
    </source>
</evidence>
<evidence type="ECO:0000313" key="6">
    <source>
        <dbReference type="EMBL" id="PZQ49000.1"/>
    </source>
</evidence>
<protein>
    <submittedName>
        <fullName evidence="6">DoxX family protein</fullName>
    </submittedName>
</protein>
<evidence type="ECO:0000256" key="5">
    <source>
        <dbReference type="SAM" id="Phobius"/>
    </source>
</evidence>
<evidence type="ECO:0000256" key="2">
    <source>
        <dbReference type="ARBA" id="ARBA00022692"/>
    </source>
</evidence>
<dbReference type="EMBL" id="QFPW01000009">
    <property type="protein sequence ID" value="PZQ49000.1"/>
    <property type="molecule type" value="Genomic_DNA"/>
</dbReference>
<keyword evidence="3 5" id="KW-1133">Transmembrane helix</keyword>
<feature type="transmembrane region" description="Helical" evidence="5">
    <location>
        <begin position="45"/>
        <end position="63"/>
    </location>
</feature>
<comment type="subcellular location">
    <subcellularLocation>
        <location evidence="1">Membrane</location>
        <topology evidence="1">Multi-pass membrane protein</topology>
    </subcellularLocation>
</comment>
<keyword evidence="2 5" id="KW-0812">Transmembrane</keyword>
<comment type="caution">
    <text evidence="6">The sequence shown here is derived from an EMBL/GenBank/DDBJ whole genome shotgun (WGS) entry which is preliminary data.</text>
</comment>
<evidence type="ECO:0000256" key="4">
    <source>
        <dbReference type="ARBA" id="ARBA00023136"/>
    </source>
</evidence>
<name>A0A2W5QC59_RHOSU</name>
<dbReference type="AlphaFoldDB" id="A0A2W5QC59"/>
<feature type="transmembrane region" description="Helical" evidence="5">
    <location>
        <begin position="101"/>
        <end position="118"/>
    </location>
</feature>
<evidence type="ECO:0000313" key="7">
    <source>
        <dbReference type="Proteomes" id="UP000249185"/>
    </source>
</evidence>
<dbReference type="InterPro" id="IPR032808">
    <property type="entry name" value="DoxX"/>
</dbReference>
<reference evidence="6 7" key="1">
    <citation type="submission" date="2017-08" db="EMBL/GenBank/DDBJ databases">
        <title>Infants hospitalized years apart are colonized by the same room-sourced microbial strains.</title>
        <authorList>
            <person name="Brooks B."/>
            <person name="Olm M.R."/>
            <person name="Firek B.A."/>
            <person name="Baker R."/>
            <person name="Thomas B.C."/>
            <person name="Morowitz M.J."/>
            <person name="Banfield J.F."/>
        </authorList>
    </citation>
    <scope>NUCLEOTIDE SEQUENCE [LARGE SCALE GENOMIC DNA]</scope>
    <source>
        <strain evidence="6">S2_005_002_R2_34</strain>
    </source>
</reference>
<dbReference type="Pfam" id="PF07681">
    <property type="entry name" value="DoxX"/>
    <property type="match status" value="1"/>
</dbReference>